<name>A0A051UKC4_9MYCO</name>
<dbReference type="InterPro" id="IPR046532">
    <property type="entry name" value="DUF6597"/>
</dbReference>
<accession>A0A051UKC4</accession>
<evidence type="ECO:0000259" key="4">
    <source>
        <dbReference type="PROSITE" id="PS01124"/>
    </source>
</evidence>
<reference evidence="5 6" key="1">
    <citation type="submission" date="2014-04" db="EMBL/GenBank/DDBJ databases">
        <title>The Genome Sequence of Mycobacterium tuberculosis TKK-01-0051.</title>
        <authorList>
            <consortium name="The Broad Institute Genomics Platform"/>
            <consortium name="The Broad Institute Genome Sequencing Center for Infectious Disease"/>
            <person name="Earl A.M."/>
            <person name="Cohen K."/>
            <person name="Pym A."/>
            <person name="Bishai W."/>
            <person name="Maharaj K."/>
            <person name="Desjardins C."/>
            <person name="Abeel T."/>
            <person name="Young S."/>
            <person name="Zeng Q."/>
            <person name="Gargeya S."/>
            <person name="Abouelleil A."/>
            <person name="Alvarado L."/>
            <person name="Chapman S.B."/>
            <person name="Gainer-Dewar J."/>
            <person name="Goldberg J."/>
            <person name="Griggs A."/>
            <person name="Gujja S."/>
            <person name="Hansen M."/>
            <person name="Howarth C."/>
            <person name="Imamovic A."/>
            <person name="Larimer J."/>
            <person name="Murphy C."/>
            <person name="Naylor J."/>
            <person name="Pearson M."/>
            <person name="Poon T.W."/>
            <person name="Priest M."/>
            <person name="Roberts A."/>
            <person name="Saif S."/>
            <person name="Shea T."/>
            <person name="Sykes S."/>
            <person name="Wortman J."/>
            <person name="Nusbaum C."/>
            <person name="Birren B."/>
        </authorList>
    </citation>
    <scope>NUCLEOTIDE SEQUENCE [LARGE SCALE GENOMIC DNA]</scope>
    <source>
        <strain evidence="5 6">TKK-01-0051</strain>
    </source>
</reference>
<evidence type="ECO:0000256" key="2">
    <source>
        <dbReference type="ARBA" id="ARBA00023125"/>
    </source>
</evidence>
<evidence type="ECO:0000313" key="5">
    <source>
        <dbReference type="EMBL" id="KBZ69408.1"/>
    </source>
</evidence>
<dbReference type="EMBL" id="JLXW01000001">
    <property type="protein sequence ID" value="KBZ69408.1"/>
    <property type="molecule type" value="Genomic_DNA"/>
</dbReference>
<keyword evidence="6" id="KW-1185">Reference proteome</keyword>
<proteinExistence type="predicted"/>
<comment type="caution">
    <text evidence="5">The sequence shown here is derived from an EMBL/GenBank/DDBJ whole genome shotgun (WGS) entry which is preliminary data.</text>
</comment>
<dbReference type="PROSITE" id="PS01124">
    <property type="entry name" value="HTH_ARAC_FAMILY_2"/>
    <property type="match status" value="1"/>
</dbReference>
<dbReference type="InterPro" id="IPR050204">
    <property type="entry name" value="AraC_XylS_family_regulators"/>
</dbReference>
<gene>
    <name evidence="5" type="ORF">K875_00126</name>
</gene>
<dbReference type="InterPro" id="IPR018060">
    <property type="entry name" value="HTH_AraC"/>
</dbReference>
<keyword evidence="3" id="KW-0804">Transcription</keyword>
<feature type="domain" description="HTH araC/xylS-type" evidence="4">
    <location>
        <begin position="188"/>
        <end position="261"/>
    </location>
</feature>
<dbReference type="SMART" id="SM00342">
    <property type="entry name" value="HTH_ARAC"/>
    <property type="match status" value="1"/>
</dbReference>
<dbReference type="Pfam" id="PF12833">
    <property type="entry name" value="HTH_18"/>
    <property type="match status" value="1"/>
</dbReference>
<protein>
    <recommendedName>
        <fullName evidence="4">HTH araC/xylS-type domain-containing protein</fullName>
    </recommendedName>
</protein>
<organism evidence="5 6">
    <name type="scientific">Mycobacterium [tuberculosis] TKK-01-0051</name>
    <dbReference type="NCBI Taxonomy" id="1324261"/>
    <lineage>
        <taxon>Bacteria</taxon>
        <taxon>Bacillati</taxon>
        <taxon>Actinomycetota</taxon>
        <taxon>Actinomycetes</taxon>
        <taxon>Mycobacteriales</taxon>
        <taxon>Mycobacteriaceae</taxon>
        <taxon>Mycobacterium</taxon>
        <taxon>Mycobacterium avium complex (MAC)</taxon>
    </lineage>
</organism>
<evidence type="ECO:0000256" key="3">
    <source>
        <dbReference type="ARBA" id="ARBA00023163"/>
    </source>
</evidence>
<dbReference type="Proteomes" id="UP000025947">
    <property type="component" value="Unassembled WGS sequence"/>
</dbReference>
<dbReference type="PANTHER" id="PTHR46796">
    <property type="entry name" value="HTH-TYPE TRANSCRIPTIONAL ACTIVATOR RHAS-RELATED"/>
    <property type="match status" value="1"/>
</dbReference>
<dbReference type="InterPro" id="IPR009057">
    <property type="entry name" value="Homeodomain-like_sf"/>
</dbReference>
<dbReference type="GO" id="GO:0003700">
    <property type="term" value="F:DNA-binding transcription factor activity"/>
    <property type="evidence" value="ECO:0007669"/>
    <property type="project" value="InterPro"/>
</dbReference>
<dbReference type="Gene3D" id="1.10.10.60">
    <property type="entry name" value="Homeodomain-like"/>
    <property type="match status" value="1"/>
</dbReference>
<dbReference type="RefSeq" id="WP_044482967.1">
    <property type="nucleotide sequence ID" value="NZ_KK328284.1"/>
</dbReference>
<dbReference type="GO" id="GO:0043565">
    <property type="term" value="F:sequence-specific DNA binding"/>
    <property type="evidence" value="ECO:0007669"/>
    <property type="project" value="InterPro"/>
</dbReference>
<evidence type="ECO:0000256" key="1">
    <source>
        <dbReference type="ARBA" id="ARBA00023015"/>
    </source>
</evidence>
<evidence type="ECO:0000313" key="6">
    <source>
        <dbReference type="Proteomes" id="UP000025947"/>
    </source>
</evidence>
<dbReference type="AlphaFoldDB" id="A0A051UKC4"/>
<dbReference type="HOGENOM" id="CLU_066193_4_1_11"/>
<sequence length="278" mass="30211">MTGQRLYKPRPPLAEHIEYFGYWQGDNAAGPHTSRALPRGAVTAIIDVDGGTDLGLYASDGRTPLTVPPAFVAGAGAAAYVIRVVPAHTVMTIHFRPAGALAFLGCPLGDLEDALVGLGDLWGSGAEPLRERLIEARSAQHRVDLLEQFLVARMRHGHRWPQPGVASVLRYAELDPSMRVSKAQVLTGLSAKRFNALFRSEVGLSPKAYLRVRRLQAVLRALNAPAQGATIAADLGYFDQAHMVREFREFTGITPTQYACRRSSMPGHVELPTTPQRG</sequence>
<dbReference type="Pfam" id="PF20240">
    <property type="entry name" value="DUF6597"/>
    <property type="match status" value="1"/>
</dbReference>
<keyword evidence="1" id="KW-0805">Transcription regulation</keyword>
<dbReference type="PATRIC" id="fig|1324261.3.peg.129"/>
<dbReference type="SUPFAM" id="SSF46689">
    <property type="entry name" value="Homeodomain-like"/>
    <property type="match status" value="1"/>
</dbReference>
<keyword evidence="2" id="KW-0238">DNA-binding</keyword>